<organism evidence="2 3">
    <name type="scientific">Tulasnella calospora MUT 4182</name>
    <dbReference type="NCBI Taxonomy" id="1051891"/>
    <lineage>
        <taxon>Eukaryota</taxon>
        <taxon>Fungi</taxon>
        <taxon>Dikarya</taxon>
        <taxon>Basidiomycota</taxon>
        <taxon>Agaricomycotina</taxon>
        <taxon>Agaricomycetes</taxon>
        <taxon>Cantharellales</taxon>
        <taxon>Tulasnellaceae</taxon>
        <taxon>Tulasnella</taxon>
    </lineage>
</organism>
<dbReference type="Proteomes" id="UP000054248">
    <property type="component" value="Unassembled WGS sequence"/>
</dbReference>
<dbReference type="HOGENOM" id="CLU_2211906_0_0_1"/>
<name>A0A0C3M9V9_9AGAM</name>
<proteinExistence type="predicted"/>
<dbReference type="AlphaFoldDB" id="A0A0C3M9V9"/>
<keyword evidence="3" id="KW-1185">Reference proteome</keyword>
<evidence type="ECO:0000256" key="1">
    <source>
        <dbReference type="SAM" id="MobiDB-lite"/>
    </source>
</evidence>
<reference evidence="2 3" key="1">
    <citation type="submission" date="2014-04" db="EMBL/GenBank/DDBJ databases">
        <authorList>
            <consortium name="DOE Joint Genome Institute"/>
            <person name="Kuo A."/>
            <person name="Girlanda M."/>
            <person name="Perotto S."/>
            <person name="Kohler A."/>
            <person name="Nagy L.G."/>
            <person name="Floudas D."/>
            <person name="Copeland A."/>
            <person name="Barry K.W."/>
            <person name="Cichocki N."/>
            <person name="Veneault-Fourrey C."/>
            <person name="LaButti K."/>
            <person name="Lindquist E.A."/>
            <person name="Lipzen A."/>
            <person name="Lundell T."/>
            <person name="Morin E."/>
            <person name="Murat C."/>
            <person name="Sun H."/>
            <person name="Tunlid A."/>
            <person name="Henrissat B."/>
            <person name="Grigoriev I.V."/>
            <person name="Hibbett D.S."/>
            <person name="Martin F."/>
            <person name="Nordberg H.P."/>
            <person name="Cantor M.N."/>
            <person name="Hua S.X."/>
        </authorList>
    </citation>
    <scope>NUCLEOTIDE SEQUENCE [LARGE SCALE GENOMIC DNA]</scope>
    <source>
        <strain evidence="2 3">MUT 4182</strain>
    </source>
</reference>
<feature type="region of interest" description="Disordered" evidence="1">
    <location>
        <begin position="63"/>
        <end position="95"/>
    </location>
</feature>
<dbReference type="EMBL" id="KN822971">
    <property type="protein sequence ID" value="KIO30487.1"/>
    <property type="molecule type" value="Genomic_DNA"/>
</dbReference>
<evidence type="ECO:0000313" key="2">
    <source>
        <dbReference type="EMBL" id="KIO30487.1"/>
    </source>
</evidence>
<sequence length="107" mass="12013">MNEREYLMPLPFRTTVLQKIHLTSIYQGPQTLLWDMCSSVHWSSLVMVASEVGSTKAACPVRGSSLTSHRPYRTACRPQQKQEAGGQAAKQEQSRFRVFEARSQGAV</sequence>
<feature type="compositionally biased region" description="Low complexity" evidence="1">
    <location>
        <begin position="79"/>
        <end position="91"/>
    </location>
</feature>
<evidence type="ECO:0000313" key="3">
    <source>
        <dbReference type="Proteomes" id="UP000054248"/>
    </source>
</evidence>
<reference evidence="3" key="2">
    <citation type="submission" date="2015-01" db="EMBL/GenBank/DDBJ databases">
        <title>Evolutionary Origins and Diversification of the Mycorrhizal Mutualists.</title>
        <authorList>
            <consortium name="DOE Joint Genome Institute"/>
            <consortium name="Mycorrhizal Genomics Consortium"/>
            <person name="Kohler A."/>
            <person name="Kuo A."/>
            <person name="Nagy L.G."/>
            <person name="Floudas D."/>
            <person name="Copeland A."/>
            <person name="Barry K.W."/>
            <person name="Cichocki N."/>
            <person name="Veneault-Fourrey C."/>
            <person name="LaButti K."/>
            <person name="Lindquist E.A."/>
            <person name="Lipzen A."/>
            <person name="Lundell T."/>
            <person name="Morin E."/>
            <person name="Murat C."/>
            <person name="Riley R."/>
            <person name="Ohm R."/>
            <person name="Sun H."/>
            <person name="Tunlid A."/>
            <person name="Henrissat B."/>
            <person name="Grigoriev I.V."/>
            <person name="Hibbett D.S."/>
            <person name="Martin F."/>
        </authorList>
    </citation>
    <scope>NUCLEOTIDE SEQUENCE [LARGE SCALE GENOMIC DNA]</scope>
    <source>
        <strain evidence="3">MUT 4182</strain>
    </source>
</reference>
<protein>
    <submittedName>
        <fullName evidence="2">Uncharacterized protein</fullName>
    </submittedName>
</protein>
<accession>A0A0C3M9V9</accession>
<gene>
    <name evidence="2" type="ORF">M407DRAFT_151848</name>
</gene>